<evidence type="ECO:0000313" key="3">
    <source>
        <dbReference type="WBParaSite" id="ACRNAN_scaffold1667.g17296.t1"/>
    </source>
</evidence>
<accession>A0A914CZ93</accession>
<evidence type="ECO:0000313" key="2">
    <source>
        <dbReference type="Proteomes" id="UP000887540"/>
    </source>
</evidence>
<dbReference type="Proteomes" id="UP000887540">
    <property type="component" value="Unplaced"/>
</dbReference>
<organism evidence="2 3">
    <name type="scientific">Acrobeloides nanus</name>
    <dbReference type="NCBI Taxonomy" id="290746"/>
    <lineage>
        <taxon>Eukaryota</taxon>
        <taxon>Metazoa</taxon>
        <taxon>Ecdysozoa</taxon>
        <taxon>Nematoda</taxon>
        <taxon>Chromadorea</taxon>
        <taxon>Rhabditida</taxon>
        <taxon>Tylenchina</taxon>
        <taxon>Cephalobomorpha</taxon>
        <taxon>Cephaloboidea</taxon>
        <taxon>Cephalobidae</taxon>
        <taxon>Acrobeloides</taxon>
    </lineage>
</organism>
<protein>
    <submittedName>
        <fullName evidence="3">Uncharacterized protein</fullName>
    </submittedName>
</protein>
<keyword evidence="1" id="KW-0732">Signal</keyword>
<dbReference type="AlphaFoldDB" id="A0A914CZ93"/>
<proteinExistence type="predicted"/>
<dbReference type="WBParaSite" id="ACRNAN_scaffold1667.g17296.t1">
    <property type="protein sequence ID" value="ACRNAN_scaffold1667.g17296.t1"/>
    <property type="gene ID" value="ACRNAN_scaffold1667.g17296"/>
</dbReference>
<keyword evidence="2" id="KW-1185">Reference proteome</keyword>
<feature type="signal peptide" evidence="1">
    <location>
        <begin position="1"/>
        <end position="18"/>
    </location>
</feature>
<reference evidence="3" key="1">
    <citation type="submission" date="2022-11" db="UniProtKB">
        <authorList>
            <consortium name="WormBaseParasite"/>
        </authorList>
    </citation>
    <scope>IDENTIFICATION</scope>
</reference>
<evidence type="ECO:0000256" key="1">
    <source>
        <dbReference type="SAM" id="SignalP"/>
    </source>
</evidence>
<name>A0A914CZ93_9BILA</name>
<sequence>MKLIYYLLFASIFANSQGVFLDALIFQPFFYAPPYHPVHQQTYGFNYGVNKHRGFGHHYAYHPKVLMTKEGLAK</sequence>
<feature type="chain" id="PRO_5037964652" evidence="1">
    <location>
        <begin position="19"/>
        <end position="74"/>
    </location>
</feature>